<accession>A0A3S9B8I0</accession>
<dbReference type="Pfam" id="PF00583">
    <property type="entry name" value="Acetyltransf_1"/>
    <property type="match status" value="1"/>
</dbReference>
<feature type="domain" description="N-acetyltransferase" evidence="1">
    <location>
        <begin position="21"/>
        <end position="173"/>
    </location>
</feature>
<dbReference type="CDD" id="cd04301">
    <property type="entry name" value="NAT_SF"/>
    <property type="match status" value="1"/>
</dbReference>
<evidence type="ECO:0000259" key="1">
    <source>
        <dbReference type="PROSITE" id="PS51186"/>
    </source>
</evidence>
<dbReference type="KEGG" id="abaw:D5400_19845"/>
<dbReference type="OrthoDB" id="9815099at2"/>
<dbReference type="InterPro" id="IPR016181">
    <property type="entry name" value="Acyl_CoA_acyltransferase"/>
</dbReference>
<dbReference type="EMBL" id="CP032509">
    <property type="protein sequence ID" value="AZN73240.1"/>
    <property type="molecule type" value="Genomic_DNA"/>
</dbReference>
<dbReference type="SUPFAM" id="SSF55729">
    <property type="entry name" value="Acyl-CoA N-acyltransferases (Nat)"/>
    <property type="match status" value="1"/>
</dbReference>
<sequence length="191" mass="20435">MTTLFHQIDTAKAGLAAEDLITIRAEAAYEIDERNALLARAMAPDWRTKTSEKLRHGRLPAAGLAFVAKNRAGHILGTVRLWDIYAGIDREGRAVPALLLGPLAVDPSAKAAGIGTGLMLRAIEKARRYGHGAILLVGDAPYYERFGFTGEKTATLMLPGPFERDRFLALELKPGHLDGAAGFVSASGSKA</sequence>
<evidence type="ECO:0000313" key="3">
    <source>
        <dbReference type="Proteomes" id="UP000268192"/>
    </source>
</evidence>
<dbReference type="Gene3D" id="3.40.630.30">
    <property type="match status" value="1"/>
</dbReference>
<proteinExistence type="predicted"/>
<keyword evidence="3" id="KW-1185">Reference proteome</keyword>
<evidence type="ECO:0000313" key="2">
    <source>
        <dbReference type="EMBL" id="AZN73240.1"/>
    </source>
</evidence>
<dbReference type="RefSeq" id="WP_126011955.1">
    <property type="nucleotide sequence ID" value="NZ_CP032509.1"/>
</dbReference>
<gene>
    <name evidence="2" type="ORF">D5400_19845</name>
</gene>
<dbReference type="PROSITE" id="PS51186">
    <property type="entry name" value="GNAT"/>
    <property type="match status" value="1"/>
</dbReference>
<keyword evidence="2" id="KW-0808">Transferase</keyword>
<organism evidence="2 3">
    <name type="scientific">Georhizobium profundi</name>
    <dbReference type="NCBI Taxonomy" id="2341112"/>
    <lineage>
        <taxon>Bacteria</taxon>
        <taxon>Pseudomonadati</taxon>
        <taxon>Pseudomonadota</taxon>
        <taxon>Alphaproteobacteria</taxon>
        <taxon>Hyphomicrobiales</taxon>
        <taxon>Rhizobiaceae</taxon>
        <taxon>Georhizobium</taxon>
    </lineage>
</organism>
<dbReference type="GO" id="GO:0016747">
    <property type="term" value="F:acyltransferase activity, transferring groups other than amino-acyl groups"/>
    <property type="evidence" value="ECO:0007669"/>
    <property type="project" value="InterPro"/>
</dbReference>
<dbReference type="Proteomes" id="UP000268192">
    <property type="component" value="Chromosome"/>
</dbReference>
<reference evidence="2 3" key="1">
    <citation type="submission" date="2018-09" db="EMBL/GenBank/DDBJ databases">
        <title>Marinorhizobium profundi gen. nov., sp. nov., isolated from a deep-sea sediment sample from the New Britain Trench and proposal of Marinorhizobiaceae fam. nov. in the order Rhizobiales of the class Alphaproteobacteria.</title>
        <authorList>
            <person name="Cao J."/>
        </authorList>
    </citation>
    <scope>NUCLEOTIDE SEQUENCE [LARGE SCALE GENOMIC DNA]</scope>
    <source>
        <strain evidence="2 3">WS11</strain>
    </source>
</reference>
<dbReference type="AlphaFoldDB" id="A0A3S9B8I0"/>
<protein>
    <submittedName>
        <fullName evidence="2">N-acetyltransferase</fullName>
    </submittedName>
</protein>
<dbReference type="InterPro" id="IPR000182">
    <property type="entry name" value="GNAT_dom"/>
</dbReference>
<name>A0A3S9B8I0_9HYPH</name>